<name>A0A8S2Y1B1_9BILA</name>
<protein>
    <recommendedName>
        <fullName evidence="1">26S proteasome non-ATPase regulatory subunit 1/RPN2 N-terminal domain-containing protein</fullName>
    </recommendedName>
</protein>
<evidence type="ECO:0000259" key="1">
    <source>
        <dbReference type="Pfam" id="PF21505"/>
    </source>
</evidence>
<organism evidence="3 4">
    <name type="scientific">Didymodactylos carnosus</name>
    <dbReference type="NCBI Taxonomy" id="1234261"/>
    <lineage>
        <taxon>Eukaryota</taxon>
        <taxon>Metazoa</taxon>
        <taxon>Spiralia</taxon>
        <taxon>Gnathifera</taxon>
        <taxon>Rotifera</taxon>
        <taxon>Eurotatoria</taxon>
        <taxon>Bdelloidea</taxon>
        <taxon>Philodinida</taxon>
        <taxon>Philodinidae</taxon>
        <taxon>Didymodactylos</taxon>
    </lineage>
</organism>
<dbReference type="Proteomes" id="UP000682733">
    <property type="component" value="Unassembled WGS sequence"/>
</dbReference>
<evidence type="ECO:0000313" key="2">
    <source>
        <dbReference type="EMBL" id="CAF1664534.1"/>
    </source>
</evidence>
<dbReference type="Proteomes" id="UP000677228">
    <property type="component" value="Unassembled WGS sequence"/>
</dbReference>
<dbReference type="InterPro" id="IPR048570">
    <property type="entry name" value="PSMD1_RPN2_N"/>
</dbReference>
<proteinExistence type="predicted"/>
<dbReference type="EMBL" id="CAJNOK010071661">
    <property type="protein sequence ID" value="CAF1664534.1"/>
    <property type="molecule type" value="Genomic_DNA"/>
</dbReference>
<feature type="domain" description="26S proteasome non-ATPase regulatory subunit 1/RPN2 N-terminal" evidence="1">
    <location>
        <begin position="1"/>
        <end position="53"/>
    </location>
</feature>
<dbReference type="AlphaFoldDB" id="A0A8S2Y1B1"/>
<accession>A0A8S2Y1B1</accession>
<feature type="non-terminal residue" evidence="3">
    <location>
        <position position="1"/>
    </location>
</feature>
<dbReference type="EMBL" id="CAJOBA010103251">
    <property type="protein sequence ID" value="CAF4527883.1"/>
    <property type="molecule type" value="Genomic_DNA"/>
</dbReference>
<dbReference type="Pfam" id="PF21505">
    <property type="entry name" value="RPN2_N"/>
    <property type="match status" value="1"/>
</dbReference>
<evidence type="ECO:0000313" key="3">
    <source>
        <dbReference type="EMBL" id="CAF4527883.1"/>
    </source>
</evidence>
<comment type="caution">
    <text evidence="3">The sequence shown here is derived from an EMBL/GenBank/DDBJ whole genome shotgun (WGS) entry which is preliminary data.</text>
</comment>
<sequence length="53" mass="6111">EHNENSKIYALNKLNTLVDVFWAEIADSVTKVESLYEEETFKHRELAALVSSK</sequence>
<reference evidence="3" key="1">
    <citation type="submission" date="2021-02" db="EMBL/GenBank/DDBJ databases">
        <authorList>
            <person name="Nowell W R."/>
        </authorList>
    </citation>
    <scope>NUCLEOTIDE SEQUENCE</scope>
</reference>
<gene>
    <name evidence="2" type="ORF">OVA965_LOCUS45454</name>
    <name evidence="3" type="ORF">TMI583_LOCUS48958</name>
</gene>
<feature type="non-terminal residue" evidence="3">
    <location>
        <position position="53"/>
    </location>
</feature>
<evidence type="ECO:0000313" key="4">
    <source>
        <dbReference type="Proteomes" id="UP000682733"/>
    </source>
</evidence>